<evidence type="ECO:0000313" key="2">
    <source>
        <dbReference type="EMBL" id="KAK7607564.1"/>
    </source>
</evidence>
<proteinExistence type="predicted"/>
<protein>
    <submittedName>
        <fullName evidence="2">Uncharacterized protein</fullName>
    </submittedName>
</protein>
<accession>A0ABR1MX93</accession>
<sequence>MSQRLAWTIEDDFELVFKLMEHNHVKAGSKEGLKQLAAELPGQRTPKAISRRLQKLQYKYQIATKKKTDDSPTSVLATPKSPKSSRVAKAKPSPLKGKKGKKVGSPQLSTPSQGDGEMNQNKPSEPRVRSARRGSKKNYAEIDMSESDGVERDEMGGITFENVEIKTE</sequence>
<dbReference type="Proteomes" id="UP001367316">
    <property type="component" value="Unassembled WGS sequence"/>
</dbReference>
<keyword evidence="3" id="KW-1185">Reference proteome</keyword>
<dbReference type="EMBL" id="JBBPBF010000035">
    <property type="protein sequence ID" value="KAK7607564.1"/>
    <property type="molecule type" value="Genomic_DNA"/>
</dbReference>
<reference evidence="2 3" key="1">
    <citation type="submission" date="2024-04" db="EMBL/GenBank/DDBJ databases">
        <title>Phyllosticta paracitricarpa is synonymous to the EU quarantine fungus P. citricarpa based on phylogenomic analyses.</title>
        <authorList>
            <consortium name="Lawrence Berkeley National Laboratory"/>
            <person name="Van ingen-buijs V.A."/>
            <person name="Van westerhoven A.C."/>
            <person name="Haridas S."/>
            <person name="Skiadas P."/>
            <person name="Martin F."/>
            <person name="Groenewald J.Z."/>
            <person name="Crous P.W."/>
            <person name="Seidl M.F."/>
        </authorList>
    </citation>
    <scope>NUCLEOTIDE SEQUENCE [LARGE SCALE GENOMIC DNA]</scope>
    <source>
        <strain evidence="2 3">CBS 141358</strain>
    </source>
</reference>
<feature type="compositionally biased region" description="Polar residues" evidence="1">
    <location>
        <begin position="71"/>
        <end position="84"/>
    </location>
</feature>
<evidence type="ECO:0000256" key="1">
    <source>
        <dbReference type="SAM" id="MobiDB-lite"/>
    </source>
</evidence>
<feature type="region of interest" description="Disordered" evidence="1">
    <location>
        <begin position="63"/>
        <end position="168"/>
    </location>
</feature>
<name>A0ABR1MX93_9PEZI</name>
<evidence type="ECO:0000313" key="3">
    <source>
        <dbReference type="Proteomes" id="UP001367316"/>
    </source>
</evidence>
<organism evidence="2 3">
    <name type="scientific">Phyllosticta paracitricarpa</name>
    <dbReference type="NCBI Taxonomy" id="2016321"/>
    <lineage>
        <taxon>Eukaryota</taxon>
        <taxon>Fungi</taxon>
        <taxon>Dikarya</taxon>
        <taxon>Ascomycota</taxon>
        <taxon>Pezizomycotina</taxon>
        <taxon>Dothideomycetes</taxon>
        <taxon>Dothideomycetes incertae sedis</taxon>
        <taxon>Botryosphaeriales</taxon>
        <taxon>Phyllostictaceae</taxon>
        <taxon>Phyllosticta</taxon>
    </lineage>
</organism>
<feature type="compositionally biased region" description="Polar residues" evidence="1">
    <location>
        <begin position="107"/>
        <end position="123"/>
    </location>
</feature>
<gene>
    <name evidence="2" type="ORF">JOL62DRAFT_559259</name>
</gene>
<comment type="caution">
    <text evidence="2">The sequence shown here is derived from an EMBL/GenBank/DDBJ whole genome shotgun (WGS) entry which is preliminary data.</text>
</comment>